<comment type="caution">
    <text evidence="1">The sequence shown here is derived from an EMBL/GenBank/DDBJ whole genome shotgun (WGS) entry which is preliminary data.</text>
</comment>
<evidence type="ECO:0000313" key="1">
    <source>
        <dbReference type="EMBL" id="KAH1082349.1"/>
    </source>
</evidence>
<reference evidence="1 2" key="1">
    <citation type="journal article" date="2021" name="Plant Biotechnol. J.">
        <title>Multi-omics assisted identification of the key and species-specific regulatory components of drought-tolerant mechanisms in Gossypium stocksii.</title>
        <authorList>
            <person name="Yu D."/>
            <person name="Ke L."/>
            <person name="Zhang D."/>
            <person name="Wu Y."/>
            <person name="Sun Y."/>
            <person name="Mei J."/>
            <person name="Sun J."/>
            <person name="Sun Y."/>
        </authorList>
    </citation>
    <scope>NUCLEOTIDE SEQUENCE [LARGE SCALE GENOMIC DNA]</scope>
    <source>
        <strain evidence="2">cv. E1</strain>
        <tissue evidence="1">Leaf</tissue>
    </source>
</reference>
<dbReference type="Proteomes" id="UP000828251">
    <property type="component" value="Unassembled WGS sequence"/>
</dbReference>
<accession>A0A9D3VH36</accession>
<proteinExistence type="predicted"/>
<evidence type="ECO:0000313" key="2">
    <source>
        <dbReference type="Proteomes" id="UP000828251"/>
    </source>
</evidence>
<sequence length="124" mass="14578">MCLIEAQLFEQQHFVEIIGSLTLVGLENYPKCVIDQRGQVSESFYKVLRELEDHLTYYNNHMNILDAFDKIKYRAFSMTLAHITQAWYLSLPRCSIHNFDHLANLVTRPYYPSMVLVTAKMLYP</sequence>
<organism evidence="1 2">
    <name type="scientific">Gossypium stocksii</name>
    <dbReference type="NCBI Taxonomy" id="47602"/>
    <lineage>
        <taxon>Eukaryota</taxon>
        <taxon>Viridiplantae</taxon>
        <taxon>Streptophyta</taxon>
        <taxon>Embryophyta</taxon>
        <taxon>Tracheophyta</taxon>
        <taxon>Spermatophyta</taxon>
        <taxon>Magnoliopsida</taxon>
        <taxon>eudicotyledons</taxon>
        <taxon>Gunneridae</taxon>
        <taxon>Pentapetalae</taxon>
        <taxon>rosids</taxon>
        <taxon>malvids</taxon>
        <taxon>Malvales</taxon>
        <taxon>Malvaceae</taxon>
        <taxon>Malvoideae</taxon>
        <taxon>Gossypium</taxon>
    </lineage>
</organism>
<name>A0A9D3VH36_9ROSI</name>
<dbReference type="EMBL" id="JAIQCV010000007">
    <property type="protein sequence ID" value="KAH1082349.1"/>
    <property type="molecule type" value="Genomic_DNA"/>
</dbReference>
<protein>
    <submittedName>
        <fullName evidence="1">Uncharacterized protein</fullName>
    </submittedName>
</protein>
<keyword evidence="2" id="KW-1185">Reference proteome</keyword>
<dbReference type="AlphaFoldDB" id="A0A9D3VH36"/>
<gene>
    <name evidence="1" type="ORF">J1N35_022110</name>
</gene>